<gene>
    <name evidence="1" type="ORF">HPSA50_1088</name>
</gene>
<evidence type="ECO:0000313" key="2">
    <source>
        <dbReference type="Proteomes" id="UP000015816"/>
    </source>
</evidence>
<accession>T2S840</accession>
<dbReference type="SUPFAM" id="SSF53383">
    <property type="entry name" value="PLP-dependent transferases"/>
    <property type="match status" value="1"/>
</dbReference>
<evidence type="ECO:0000313" key="1">
    <source>
        <dbReference type="EMBL" id="EQD88767.1"/>
    </source>
</evidence>
<dbReference type="Gene3D" id="3.40.640.10">
    <property type="entry name" value="Type I PLP-dependent aspartate aminotransferase-like (Major domain)"/>
    <property type="match status" value="1"/>
</dbReference>
<organism evidence="1 2">
    <name type="scientific">Helicobacter pylori SouthAfrica50</name>
    <dbReference type="NCBI Taxonomy" id="1352357"/>
    <lineage>
        <taxon>Bacteria</taxon>
        <taxon>Pseudomonadati</taxon>
        <taxon>Campylobacterota</taxon>
        <taxon>Epsilonproteobacteria</taxon>
        <taxon>Campylobacterales</taxon>
        <taxon>Helicobacteraceae</taxon>
        <taxon>Helicobacter</taxon>
    </lineage>
</organism>
<proteinExistence type="predicted"/>
<dbReference type="InterPro" id="IPR015424">
    <property type="entry name" value="PyrdxlP-dep_Trfase"/>
</dbReference>
<dbReference type="EMBL" id="AVNI01000002">
    <property type="protein sequence ID" value="EQD88767.1"/>
    <property type="molecule type" value="Genomic_DNA"/>
</dbReference>
<reference evidence="1 2" key="1">
    <citation type="journal article" date="2013" name="Genome Announc.">
        <title>Genome Sequences of Three hpAfrica2 Strains of Helicobacter pylori.</title>
        <authorList>
            <person name="Duncan S.S."/>
            <person name="Bertoli M.T."/>
            <person name="Kersulyte D."/>
            <person name="Valk P.L."/>
            <person name="Tamma S."/>
            <person name="Segal I."/>
            <person name="McClain M.S."/>
            <person name="Cover T.L."/>
            <person name="Berg D.E."/>
        </authorList>
    </citation>
    <scope>NUCLEOTIDE SEQUENCE [LARGE SCALE GENOMIC DNA]</scope>
    <source>
        <strain evidence="1 2">SouthAfrica50</strain>
    </source>
</reference>
<comment type="caution">
    <text evidence="1">The sequence shown here is derived from an EMBL/GenBank/DDBJ whole genome shotgun (WGS) entry which is preliminary data.</text>
</comment>
<protein>
    <submittedName>
        <fullName evidence="1">Uncharacterized protein</fullName>
    </submittedName>
</protein>
<dbReference type="AlphaFoldDB" id="T2S840"/>
<dbReference type="Proteomes" id="UP000015816">
    <property type="component" value="Unassembled WGS sequence"/>
</dbReference>
<dbReference type="InterPro" id="IPR015421">
    <property type="entry name" value="PyrdxlP-dep_Trfase_major"/>
</dbReference>
<name>T2S840_HELPX</name>
<sequence>MLLFTPGPVAISEEMRTSFSQQMPHHRTKDFEKIFQSVRENLKK</sequence>
<dbReference type="PATRIC" id="fig|1352357.3.peg.1056"/>